<dbReference type="GO" id="GO:0042026">
    <property type="term" value="P:protein refolding"/>
    <property type="evidence" value="ECO:0007669"/>
    <property type="project" value="TreeGrafter"/>
</dbReference>
<evidence type="ECO:0000256" key="4">
    <source>
        <dbReference type="ARBA" id="ARBA00023186"/>
    </source>
</evidence>
<keyword evidence="4" id="KW-0143">Chaperone</keyword>
<dbReference type="SUPFAM" id="SSF64397">
    <property type="entry name" value="Hsp33 domain"/>
    <property type="match status" value="1"/>
</dbReference>
<evidence type="ECO:0000256" key="1">
    <source>
        <dbReference type="ARBA" id="ARBA00022490"/>
    </source>
</evidence>
<dbReference type="OrthoDB" id="10264121at2759"/>
<evidence type="ECO:0000313" key="7">
    <source>
        <dbReference type="Proteomes" id="UP000037460"/>
    </source>
</evidence>
<evidence type="ECO:0000256" key="3">
    <source>
        <dbReference type="ARBA" id="ARBA00023157"/>
    </source>
</evidence>
<evidence type="ECO:0000256" key="5">
    <source>
        <dbReference type="ARBA" id="ARBA00023284"/>
    </source>
</evidence>
<sequence length="267" mass="28931">MIADGLEEDETFQVNFQGDGPLRGVLALANGKLEARGYVGNPAVTLPPNAKGKFDVGQGVGKGSLQVVRTKNLPGEVVSSPYTSITEIKTGEIPEDINYFLCDSEQKEGALAAGVYVNGLDPGTDRNGLCLNGALVQAAGGWYVSLLPFPNEDAVAQLQKNLEAISHRSPTQMIRDGLSAEDILQLLLKDMAPQIMRRAVPASLAASCKCSEERVMRTLRLLPRSEIEDIMEKHEDIEVKCEFCGKRYNMTPEEIKTNLDATPKGTP</sequence>
<organism evidence="6 7">
    <name type="scientific">Chrysochromulina tobinii</name>
    <dbReference type="NCBI Taxonomy" id="1460289"/>
    <lineage>
        <taxon>Eukaryota</taxon>
        <taxon>Haptista</taxon>
        <taxon>Haptophyta</taxon>
        <taxon>Prymnesiophyceae</taxon>
        <taxon>Prymnesiales</taxon>
        <taxon>Chrysochromulinaceae</taxon>
        <taxon>Chrysochromulina</taxon>
    </lineage>
</organism>
<dbReference type="AlphaFoldDB" id="A0A0M0JKK9"/>
<evidence type="ECO:0000313" key="6">
    <source>
        <dbReference type="EMBL" id="KOO27000.1"/>
    </source>
</evidence>
<gene>
    <name evidence="6" type="ORF">Ctob_002471</name>
</gene>
<keyword evidence="1" id="KW-0963">Cytoplasm</keyword>
<protein>
    <submittedName>
        <fullName evidence="6">Chaperonin</fullName>
    </submittedName>
</protein>
<dbReference type="GO" id="GO:0044183">
    <property type="term" value="F:protein folding chaperone"/>
    <property type="evidence" value="ECO:0007669"/>
    <property type="project" value="TreeGrafter"/>
</dbReference>
<keyword evidence="5" id="KW-0676">Redox-active center</keyword>
<dbReference type="InterPro" id="IPR016153">
    <property type="entry name" value="Heat_shock_Hsp33_N"/>
</dbReference>
<dbReference type="InterPro" id="IPR016154">
    <property type="entry name" value="Heat_shock_Hsp33_C"/>
</dbReference>
<dbReference type="GO" id="GO:0005737">
    <property type="term" value="C:cytoplasm"/>
    <property type="evidence" value="ECO:0007669"/>
    <property type="project" value="InterPro"/>
</dbReference>
<dbReference type="Gene3D" id="3.90.1280.10">
    <property type="entry name" value="HSP33 redox switch-like"/>
    <property type="match status" value="1"/>
</dbReference>
<dbReference type="PANTHER" id="PTHR30111:SF1">
    <property type="entry name" value="33 KDA CHAPERONIN"/>
    <property type="match status" value="1"/>
</dbReference>
<dbReference type="SUPFAM" id="SSF118352">
    <property type="entry name" value="HSP33 redox switch-like"/>
    <property type="match status" value="1"/>
</dbReference>
<dbReference type="PIRSF" id="PIRSF005261">
    <property type="entry name" value="Heat_shock_Hsp33"/>
    <property type="match status" value="1"/>
</dbReference>
<evidence type="ECO:0000256" key="2">
    <source>
        <dbReference type="ARBA" id="ARBA00022833"/>
    </source>
</evidence>
<keyword evidence="2" id="KW-0862">Zinc</keyword>
<comment type="caution">
    <text evidence="6">The sequence shown here is derived from an EMBL/GenBank/DDBJ whole genome shotgun (WGS) entry which is preliminary data.</text>
</comment>
<keyword evidence="7" id="KW-1185">Reference proteome</keyword>
<name>A0A0M0JKK9_9EUKA</name>
<dbReference type="Proteomes" id="UP000037460">
    <property type="component" value="Unassembled WGS sequence"/>
</dbReference>
<reference evidence="7" key="1">
    <citation type="journal article" date="2015" name="PLoS Genet.">
        <title>Genome Sequence and Transcriptome Analyses of Chrysochromulina tobin: Metabolic Tools for Enhanced Algal Fitness in the Prominent Order Prymnesiales (Haptophyceae).</title>
        <authorList>
            <person name="Hovde B.T."/>
            <person name="Deodato C.R."/>
            <person name="Hunsperger H.M."/>
            <person name="Ryken S.A."/>
            <person name="Yost W."/>
            <person name="Jha R.K."/>
            <person name="Patterson J."/>
            <person name="Monnat R.J. Jr."/>
            <person name="Barlow S.B."/>
            <person name="Starkenburg S.R."/>
            <person name="Cattolico R.A."/>
        </authorList>
    </citation>
    <scope>NUCLEOTIDE SEQUENCE</scope>
    <source>
        <strain evidence="7">CCMP291</strain>
    </source>
</reference>
<accession>A0A0M0JKK9</accession>
<dbReference type="PANTHER" id="PTHR30111">
    <property type="entry name" value="33 KDA CHAPERONIN"/>
    <property type="match status" value="1"/>
</dbReference>
<dbReference type="GO" id="GO:0051082">
    <property type="term" value="F:unfolded protein binding"/>
    <property type="evidence" value="ECO:0007669"/>
    <property type="project" value="InterPro"/>
</dbReference>
<dbReference type="Pfam" id="PF01430">
    <property type="entry name" value="HSP33"/>
    <property type="match status" value="1"/>
</dbReference>
<dbReference type="InterPro" id="IPR000397">
    <property type="entry name" value="Heat_shock_Hsp33"/>
</dbReference>
<proteinExistence type="predicted"/>
<keyword evidence="3" id="KW-1015">Disulfide bond</keyword>
<dbReference type="EMBL" id="JWZX01002775">
    <property type="protein sequence ID" value="KOO27000.1"/>
    <property type="molecule type" value="Genomic_DNA"/>
</dbReference>
<dbReference type="Gene3D" id="3.55.30.10">
    <property type="entry name" value="Hsp33 domain"/>
    <property type="match status" value="1"/>
</dbReference>